<accession>A0A813V446</accession>
<protein>
    <recommendedName>
        <fullName evidence="4">BED-type domain-containing protein</fullName>
    </recommendedName>
</protein>
<name>A0A813V446_9BILA</name>
<evidence type="ECO:0000256" key="1">
    <source>
        <dbReference type="SAM" id="MobiDB-lite"/>
    </source>
</evidence>
<gene>
    <name evidence="2" type="ORF">OXX778_LOCUS8045</name>
</gene>
<proteinExistence type="predicted"/>
<feature type="region of interest" description="Disordered" evidence="1">
    <location>
        <begin position="75"/>
        <end position="104"/>
    </location>
</feature>
<sequence length="104" mass="11899">MSSESEVTEIEQNSKQTKALNSTGKSTKKRRNESFVNKFFSKTSYGNQCLVENCTKTYSFKTGHSTLAYHLNSEHKIEESSEDEETRTTIKSPKISRNHRETSV</sequence>
<dbReference type="Proteomes" id="UP000663879">
    <property type="component" value="Unassembled WGS sequence"/>
</dbReference>
<evidence type="ECO:0000313" key="2">
    <source>
        <dbReference type="EMBL" id="CAF0832573.1"/>
    </source>
</evidence>
<keyword evidence="3" id="KW-1185">Reference proteome</keyword>
<evidence type="ECO:0008006" key="4">
    <source>
        <dbReference type="Google" id="ProtNLM"/>
    </source>
</evidence>
<comment type="caution">
    <text evidence="2">The sequence shown here is derived from an EMBL/GenBank/DDBJ whole genome shotgun (WGS) entry which is preliminary data.</text>
</comment>
<dbReference type="EMBL" id="CAJNOC010001075">
    <property type="protein sequence ID" value="CAF0832573.1"/>
    <property type="molecule type" value="Genomic_DNA"/>
</dbReference>
<evidence type="ECO:0000313" key="3">
    <source>
        <dbReference type="Proteomes" id="UP000663879"/>
    </source>
</evidence>
<feature type="compositionally biased region" description="Polar residues" evidence="1">
    <location>
        <begin position="1"/>
        <end position="25"/>
    </location>
</feature>
<reference evidence="2" key="1">
    <citation type="submission" date="2021-02" db="EMBL/GenBank/DDBJ databases">
        <authorList>
            <person name="Nowell W R."/>
        </authorList>
    </citation>
    <scope>NUCLEOTIDE SEQUENCE</scope>
    <source>
        <strain evidence="2">Ploen Becks lab</strain>
    </source>
</reference>
<feature type="region of interest" description="Disordered" evidence="1">
    <location>
        <begin position="1"/>
        <end position="33"/>
    </location>
</feature>
<organism evidence="2 3">
    <name type="scientific">Brachionus calyciflorus</name>
    <dbReference type="NCBI Taxonomy" id="104777"/>
    <lineage>
        <taxon>Eukaryota</taxon>
        <taxon>Metazoa</taxon>
        <taxon>Spiralia</taxon>
        <taxon>Gnathifera</taxon>
        <taxon>Rotifera</taxon>
        <taxon>Eurotatoria</taxon>
        <taxon>Monogononta</taxon>
        <taxon>Pseudotrocha</taxon>
        <taxon>Ploima</taxon>
        <taxon>Brachionidae</taxon>
        <taxon>Brachionus</taxon>
    </lineage>
</organism>
<dbReference type="AlphaFoldDB" id="A0A813V446"/>